<organism evidence="1 2">
    <name type="scientific">Corallococcus aberystwythensis</name>
    <dbReference type="NCBI Taxonomy" id="2316722"/>
    <lineage>
        <taxon>Bacteria</taxon>
        <taxon>Pseudomonadati</taxon>
        <taxon>Myxococcota</taxon>
        <taxon>Myxococcia</taxon>
        <taxon>Myxococcales</taxon>
        <taxon>Cystobacterineae</taxon>
        <taxon>Myxococcaceae</taxon>
        <taxon>Corallococcus</taxon>
    </lineage>
</organism>
<dbReference type="GO" id="GO:0016740">
    <property type="term" value="F:transferase activity"/>
    <property type="evidence" value="ECO:0007669"/>
    <property type="project" value="UniProtKB-KW"/>
</dbReference>
<accession>A0A3A8QGX2</accession>
<dbReference type="Gene3D" id="3.40.50.300">
    <property type="entry name" value="P-loop containing nucleotide triphosphate hydrolases"/>
    <property type="match status" value="1"/>
</dbReference>
<dbReference type="InterPro" id="IPR027417">
    <property type="entry name" value="P-loop_NTPase"/>
</dbReference>
<keyword evidence="2" id="KW-1185">Reference proteome</keyword>
<protein>
    <submittedName>
        <fullName evidence="1">Sulfotransferase</fullName>
    </submittedName>
</protein>
<dbReference type="RefSeq" id="WP_120556237.1">
    <property type="nucleotide sequence ID" value="NZ_RAWK01000085.1"/>
</dbReference>
<sequence>MTRSLVFLTGLPRSGSTLLCNILGMHAQVHATPTSPLSSLVESMRQSWSQDAALLAQLDTGFEQVYRRLGRATRAFMEAWSSDTDQPFTVDKSRYWLFLVETLRELYPDFKMIVCLRDLRDIYKSIEVQHRKTLLLTFPGQLEQNLVEARATQLFAPTGTVGGPLRALANLNDVPDLRANLFFWRFETFIKDPGGYTEELLRWLGVQPATLSLERITQQTHESDSHYHFKFLHQVSPRLSAPGSFTDAHLSARILNDIVSRNAWYYRQFYRADGVVRLERDGAAPAASGTAEKPPERPASS</sequence>
<keyword evidence="1" id="KW-0808">Transferase</keyword>
<dbReference type="SUPFAM" id="SSF52540">
    <property type="entry name" value="P-loop containing nucleoside triphosphate hydrolases"/>
    <property type="match status" value="1"/>
</dbReference>
<proteinExistence type="predicted"/>
<name>A0A3A8QGX2_9BACT</name>
<reference evidence="2" key="1">
    <citation type="submission" date="2018-09" db="EMBL/GenBank/DDBJ databases">
        <authorList>
            <person name="Livingstone P.G."/>
            <person name="Whitworth D.E."/>
        </authorList>
    </citation>
    <scope>NUCLEOTIDE SEQUENCE [LARGE SCALE GENOMIC DNA]</scope>
    <source>
        <strain evidence="2">AB050A</strain>
    </source>
</reference>
<evidence type="ECO:0000313" key="2">
    <source>
        <dbReference type="Proteomes" id="UP000267003"/>
    </source>
</evidence>
<dbReference type="EMBL" id="RAWK01000085">
    <property type="protein sequence ID" value="RKH66140.1"/>
    <property type="molecule type" value="Genomic_DNA"/>
</dbReference>
<dbReference type="Proteomes" id="UP000267003">
    <property type="component" value="Unassembled WGS sequence"/>
</dbReference>
<dbReference type="Pfam" id="PF13469">
    <property type="entry name" value="Sulfotransfer_3"/>
    <property type="match status" value="1"/>
</dbReference>
<dbReference type="AlphaFoldDB" id="A0A3A8QGX2"/>
<evidence type="ECO:0000313" key="1">
    <source>
        <dbReference type="EMBL" id="RKH66140.1"/>
    </source>
</evidence>
<comment type="caution">
    <text evidence="1">The sequence shown here is derived from an EMBL/GenBank/DDBJ whole genome shotgun (WGS) entry which is preliminary data.</text>
</comment>
<dbReference type="OrthoDB" id="3337911at2"/>
<gene>
    <name evidence="1" type="ORF">D7W81_15855</name>
</gene>